<evidence type="ECO:0000313" key="3">
    <source>
        <dbReference type="EMBL" id="TXK13576.1"/>
    </source>
</evidence>
<dbReference type="OrthoDB" id="3217709at2"/>
<dbReference type="Proteomes" id="UP000321034">
    <property type="component" value="Unassembled WGS sequence"/>
</dbReference>
<sequence>MTVVVAVDAPRGARLASELRGEGLTVVAVVESDAAARTPRDVLPDGADVVVAQSSPRGLSRTLVEECRRRGFAVVVLGDDPSAARDAELLGLARPLPLDVEGWVIADALAHAAATFAAAPTPPARGNGVIAVWGPHGSPGRSTLAVELAAELRRSAARVALVDADTHAPALAVMLGLADEGPGFAAACRQVDLAELDDDELRRISVPIGAGAGLIDVLTGINRPGRWPELTHGRVTGALRACRRWADHVVVDVAASLETDEEIVSDLDGPRRNAATLGALQEADTIVAVLSADPVGVSRFLRAHAELRAAVGATRVVVVANRMRPGTLGMDARGQVRRTLERFAGIEDVWFVPLDPRSVDAAVLAARPVAETSPRSPLSAAVRRVVGEAVAPGVAAPAAPRMRRGTVGRRVTRTA</sequence>
<evidence type="ECO:0000256" key="1">
    <source>
        <dbReference type="ARBA" id="ARBA00022741"/>
    </source>
</evidence>
<dbReference type="GO" id="GO:0016887">
    <property type="term" value="F:ATP hydrolysis activity"/>
    <property type="evidence" value="ECO:0007669"/>
    <property type="project" value="TreeGrafter"/>
</dbReference>
<dbReference type="SUPFAM" id="SSF52540">
    <property type="entry name" value="P-loop containing nucleoside triphosphate hydrolases"/>
    <property type="match status" value="1"/>
</dbReference>
<organism evidence="3 4">
    <name type="scientific">Microbacterium hatanonis</name>
    <dbReference type="NCBI Taxonomy" id="404366"/>
    <lineage>
        <taxon>Bacteria</taxon>
        <taxon>Bacillati</taxon>
        <taxon>Actinomycetota</taxon>
        <taxon>Actinomycetes</taxon>
        <taxon>Micrococcales</taxon>
        <taxon>Microbacteriaceae</taxon>
        <taxon>Microbacterium</taxon>
    </lineage>
</organism>
<keyword evidence="2" id="KW-0067">ATP-binding</keyword>
<dbReference type="GO" id="GO:0051782">
    <property type="term" value="P:negative regulation of cell division"/>
    <property type="evidence" value="ECO:0007669"/>
    <property type="project" value="TreeGrafter"/>
</dbReference>
<dbReference type="InterPro" id="IPR027417">
    <property type="entry name" value="P-loop_NTPase"/>
</dbReference>
<dbReference type="InterPro" id="IPR033756">
    <property type="entry name" value="YlxH/NBP35"/>
</dbReference>
<dbReference type="RefSeq" id="WP_147894223.1">
    <property type="nucleotide sequence ID" value="NZ_BAAANR010000001.1"/>
</dbReference>
<evidence type="ECO:0000313" key="4">
    <source>
        <dbReference type="Proteomes" id="UP000321034"/>
    </source>
</evidence>
<dbReference type="GO" id="GO:0005524">
    <property type="term" value="F:ATP binding"/>
    <property type="evidence" value="ECO:0007669"/>
    <property type="project" value="UniProtKB-KW"/>
</dbReference>
<dbReference type="InterPro" id="IPR050625">
    <property type="entry name" value="ParA/MinD_ATPase"/>
</dbReference>
<gene>
    <name evidence="3" type="ORF">FVP77_09385</name>
</gene>
<dbReference type="EMBL" id="VRSV01000001">
    <property type="protein sequence ID" value="TXK13576.1"/>
    <property type="molecule type" value="Genomic_DNA"/>
</dbReference>
<dbReference type="AlphaFoldDB" id="A0A5C8I4G1"/>
<keyword evidence="4" id="KW-1185">Reference proteome</keyword>
<comment type="caution">
    <text evidence="3">The sequence shown here is derived from an EMBL/GenBank/DDBJ whole genome shotgun (WGS) entry which is preliminary data.</text>
</comment>
<accession>A0A5C8I4G1</accession>
<protein>
    <submittedName>
        <fullName evidence="3">P-loop NTPase</fullName>
    </submittedName>
</protein>
<keyword evidence="1" id="KW-0547">Nucleotide-binding</keyword>
<dbReference type="Pfam" id="PF10609">
    <property type="entry name" value="ParA"/>
    <property type="match status" value="1"/>
</dbReference>
<dbReference type="PANTHER" id="PTHR43384:SF6">
    <property type="entry name" value="SEPTUM SITE-DETERMINING PROTEIN MIND HOMOLOG, CHLOROPLASTIC"/>
    <property type="match status" value="1"/>
</dbReference>
<reference evidence="3 4" key="1">
    <citation type="submission" date="2019-08" db="EMBL/GenBank/DDBJ databases">
        <authorList>
            <person name="Dong K."/>
        </authorList>
    </citation>
    <scope>NUCLEOTIDE SEQUENCE [LARGE SCALE GENOMIC DNA]</scope>
    <source>
        <strain evidence="3 4">JCM14558</strain>
    </source>
</reference>
<dbReference type="PANTHER" id="PTHR43384">
    <property type="entry name" value="SEPTUM SITE-DETERMINING PROTEIN MIND HOMOLOG, CHLOROPLASTIC-RELATED"/>
    <property type="match status" value="1"/>
</dbReference>
<dbReference type="GO" id="GO:0009898">
    <property type="term" value="C:cytoplasmic side of plasma membrane"/>
    <property type="evidence" value="ECO:0007669"/>
    <property type="project" value="TreeGrafter"/>
</dbReference>
<proteinExistence type="predicted"/>
<evidence type="ECO:0000256" key="2">
    <source>
        <dbReference type="ARBA" id="ARBA00022840"/>
    </source>
</evidence>
<name>A0A5C8I4G1_9MICO</name>
<dbReference type="Gene3D" id="3.40.50.300">
    <property type="entry name" value="P-loop containing nucleotide triphosphate hydrolases"/>
    <property type="match status" value="1"/>
</dbReference>
<dbReference type="GO" id="GO:0005829">
    <property type="term" value="C:cytosol"/>
    <property type="evidence" value="ECO:0007669"/>
    <property type="project" value="TreeGrafter"/>
</dbReference>